<dbReference type="AlphaFoldDB" id="A0A1V9YUA8"/>
<proteinExistence type="predicted"/>
<name>A0A1V9YUA8_9STRA</name>
<dbReference type="Pfam" id="PF13637">
    <property type="entry name" value="Ank_4"/>
    <property type="match status" value="1"/>
</dbReference>
<dbReference type="SUPFAM" id="SSF140860">
    <property type="entry name" value="Pseudo ankyrin repeat-like"/>
    <property type="match status" value="1"/>
</dbReference>
<accession>A0A1V9YUA8</accession>
<sequence>MEDHSFMLLSLRNTPYWISDIEIKQFLAAPMENMWLDELVDCLLYPIALARASVAKSHLTLLEYLIKTFGPEITHFTSVNNAHAMDVAAQHEHLNIVKYLHTIGGHTCSTMAMEPKSISRLSSGYIKIELKGVHHQLWIKLSIMVNLKSFNT</sequence>
<gene>
    <name evidence="1" type="ORF">THRCLA_22713</name>
</gene>
<protein>
    <submittedName>
        <fullName evidence="1">Uncharacterized protein</fullName>
    </submittedName>
</protein>
<reference evidence="1 2" key="1">
    <citation type="journal article" date="2014" name="Genome Biol. Evol.">
        <title>The secreted proteins of Achlya hypogyna and Thraustotheca clavata identify the ancestral oomycete secretome and reveal gene acquisitions by horizontal gene transfer.</title>
        <authorList>
            <person name="Misner I."/>
            <person name="Blouin N."/>
            <person name="Leonard G."/>
            <person name="Richards T.A."/>
            <person name="Lane C.E."/>
        </authorList>
    </citation>
    <scope>NUCLEOTIDE SEQUENCE [LARGE SCALE GENOMIC DNA]</scope>
    <source>
        <strain evidence="1 2">ATCC 34112</strain>
    </source>
</reference>
<dbReference type="EMBL" id="JNBS01002790">
    <property type="protein sequence ID" value="OQR89277.1"/>
    <property type="molecule type" value="Genomic_DNA"/>
</dbReference>
<organism evidence="1 2">
    <name type="scientific">Thraustotheca clavata</name>
    <dbReference type="NCBI Taxonomy" id="74557"/>
    <lineage>
        <taxon>Eukaryota</taxon>
        <taxon>Sar</taxon>
        <taxon>Stramenopiles</taxon>
        <taxon>Oomycota</taxon>
        <taxon>Saprolegniomycetes</taxon>
        <taxon>Saprolegniales</taxon>
        <taxon>Achlyaceae</taxon>
        <taxon>Thraustotheca</taxon>
    </lineage>
</organism>
<keyword evidence="2" id="KW-1185">Reference proteome</keyword>
<comment type="caution">
    <text evidence="1">The sequence shown here is derived from an EMBL/GenBank/DDBJ whole genome shotgun (WGS) entry which is preliminary data.</text>
</comment>
<evidence type="ECO:0000313" key="1">
    <source>
        <dbReference type="EMBL" id="OQR89277.1"/>
    </source>
</evidence>
<dbReference type="Proteomes" id="UP000243217">
    <property type="component" value="Unassembled WGS sequence"/>
</dbReference>
<evidence type="ECO:0000313" key="2">
    <source>
        <dbReference type="Proteomes" id="UP000243217"/>
    </source>
</evidence>
<dbReference type="InterPro" id="IPR002110">
    <property type="entry name" value="Ankyrin_rpt"/>
</dbReference>